<accession>R1CMY6</accession>
<feature type="transmembrane region" description="Helical" evidence="1">
    <location>
        <begin position="29"/>
        <end position="44"/>
    </location>
</feature>
<evidence type="ECO:0000313" key="3">
    <source>
        <dbReference type="Proteomes" id="UP000013378"/>
    </source>
</evidence>
<keyword evidence="1" id="KW-0472">Membrane</keyword>
<dbReference type="STRING" id="1304284.L21TH_1906"/>
<gene>
    <name evidence="2" type="ORF">L21TH_1906</name>
</gene>
<keyword evidence="3" id="KW-1185">Reference proteome</keyword>
<reference evidence="2 3" key="1">
    <citation type="journal article" date="2015" name="Geomicrobiol. J.">
        <title>Caldisalinibacter kiritimatiensis gen. nov., sp. nov., a moderately thermohalophilic thiosulfate-reducing bacterium from a hypersaline microbial mat.</title>
        <authorList>
            <person name="Ben Hania W."/>
            <person name="Joseph M."/>
            <person name="Fiebig A."/>
            <person name="Bunk B."/>
            <person name="Klenk H.-P."/>
            <person name="Fardeau M.-L."/>
            <person name="Spring S."/>
        </authorList>
    </citation>
    <scope>NUCLEOTIDE SEQUENCE [LARGE SCALE GENOMIC DNA]</scope>
    <source>
        <strain evidence="2 3">L21-TH-D2</strain>
    </source>
</reference>
<comment type="caution">
    <text evidence="2">The sequence shown here is derived from an EMBL/GenBank/DDBJ whole genome shotgun (WGS) entry which is preliminary data.</text>
</comment>
<keyword evidence="1" id="KW-0812">Transmembrane</keyword>
<sequence>MIISMLLGIFFITFGIFHRESNRWHKISITLGTVLVLFAIYLGFPK</sequence>
<dbReference type="Proteomes" id="UP000013378">
    <property type="component" value="Unassembled WGS sequence"/>
</dbReference>
<dbReference type="EMBL" id="ARZA01000210">
    <property type="protein sequence ID" value="EOD00056.1"/>
    <property type="molecule type" value="Genomic_DNA"/>
</dbReference>
<keyword evidence="1" id="KW-1133">Transmembrane helix</keyword>
<name>R1CMY6_9FIRM</name>
<protein>
    <submittedName>
        <fullName evidence="2">Uncharacterized protein</fullName>
    </submittedName>
</protein>
<evidence type="ECO:0000256" key="1">
    <source>
        <dbReference type="SAM" id="Phobius"/>
    </source>
</evidence>
<dbReference type="AlphaFoldDB" id="R1CMY6"/>
<proteinExistence type="predicted"/>
<organism evidence="2 3">
    <name type="scientific">Caldisalinibacter kiritimatiensis</name>
    <dbReference type="NCBI Taxonomy" id="1304284"/>
    <lineage>
        <taxon>Bacteria</taxon>
        <taxon>Bacillati</taxon>
        <taxon>Bacillota</taxon>
        <taxon>Tissierellia</taxon>
        <taxon>Tissierellales</taxon>
        <taxon>Thermohalobacteraceae</taxon>
        <taxon>Caldisalinibacter</taxon>
    </lineage>
</organism>
<evidence type="ECO:0000313" key="2">
    <source>
        <dbReference type="EMBL" id="EOD00056.1"/>
    </source>
</evidence>